<feature type="domain" description="Methylmalonyl-CoA mutase alpha/beta chain catalytic" evidence="1">
    <location>
        <begin position="99"/>
        <end position="428"/>
    </location>
</feature>
<dbReference type="Proteomes" id="UP000664317">
    <property type="component" value="Unassembled WGS sequence"/>
</dbReference>
<dbReference type="Pfam" id="PF01642">
    <property type="entry name" value="MM_CoA_mutase"/>
    <property type="match status" value="1"/>
</dbReference>
<reference evidence="2 3" key="1">
    <citation type="submission" date="2021-03" db="EMBL/GenBank/DDBJ databases">
        <title>novel species isolated from a fishpond in China.</title>
        <authorList>
            <person name="Lu H."/>
            <person name="Cai Z."/>
        </authorList>
    </citation>
    <scope>NUCLEOTIDE SEQUENCE [LARGE SCALE GENOMIC DNA]</scope>
    <source>
        <strain evidence="2 3">H41</strain>
    </source>
</reference>
<evidence type="ECO:0000313" key="3">
    <source>
        <dbReference type="Proteomes" id="UP000664317"/>
    </source>
</evidence>
<dbReference type="PANTHER" id="PTHR48101:SF1">
    <property type="entry name" value="METHYLMALONYL-COA MUTASE, LARGE SUBUNIT"/>
    <property type="match status" value="1"/>
</dbReference>
<sequence length="463" mass="51345">MTKDLFSEFEPSSKDAWISQAIRDLKGKDFDQSLGTTLWERIVLQPFYTLEDLGGQIPRQASFQSESDDRQDAPRQWANLVSVYPDESSETFLHQLENGAEGLVLHLSGFEDLEQLLQGVKPEYIPILIQPTANPLVALGSFLAWVEGKGLDPAQISGALLWAPSDMVFGENADYGLAVEVFREILELTEAFPHFKAFSLKSSRYTEAGGNPLDAVIFAMGELIDLIDASGESPRRVVGAMLLEVSVGEAYFGEIARLKAFRRAVTALGRLYFEEVEGSELQLLAQTSGWSKSILDSNTNLIRQSYEAMAALLGGANLLWTRPLLEEQAGELEKRMAKNVSSLLREEAFLDKVQDPASGSFFLEKLSEYILGDIQAGLKSLEEKGGWLTALKEGIVHAQIRTHRAKIQNQVAEKLIPKIGANKYPASASLKSDLEFEFFGEKSFELNPSRASYLVELKNQELL</sequence>
<proteinExistence type="predicted"/>
<comment type="caution">
    <text evidence="2">The sequence shown here is derived from an EMBL/GenBank/DDBJ whole genome shotgun (WGS) entry which is preliminary data.</text>
</comment>
<name>A0ABS3C2M3_9BACT</name>
<dbReference type="InterPro" id="IPR016176">
    <property type="entry name" value="Cbl-dep_enz_cat"/>
</dbReference>
<dbReference type="SUPFAM" id="SSF51703">
    <property type="entry name" value="Cobalamin (vitamin B12)-dependent enzymes"/>
    <property type="match status" value="1"/>
</dbReference>
<dbReference type="EMBL" id="JAFKCT010000003">
    <property type="protein sequence ID" value="MBN7811140.1"/>
    <property type="molecule type" value="Genomic_DNA"/>
</dbReference>
<evidence type="ECO:0000259" key="1">
    <source>
        <dbReference type="Pfam" id="PF01642"/>
    </source>
</evidence>
<protein>
    <recommendedName>
        <fullName evidence="1">Methylmalonyl-CoA mutase alpha/beta chain catalytic domain-containing protein</fullName>
    </recommendedName>
</protein>
<dbReference type="PANTHER" id="PTHR48101">
    <property type="entry name" value="METHYLMALONYL-COA MUTASE, MITOCHONDRIAL-RELATED"/>
    <property type="match status" value="1"/>
</dbReference>
<dbReference type="InterPro" id="IPR006099">
    <property type="entry name" value="MeMalonylCoA_mutase_a/b_cat"/>
</dbReference>
<evidence type="ECO:0000313" key="2">
    <source>
        <dbReference type="EMBL" id="MBN7811140.1"/>
    </source>
</evidence>
<dbReference type="Gene3D" id="3.20.20.240">
    <property type="entry name" value="Methylmalonyl-CoA mutase"/>
    <property type="match status" value="1"/>
</dbReference>
<gene>
    <name evidence="2" type="ORF">J0A68_09240</name>
</gene>
<dbReference type="RefSeq" id="WP_206577923.1">
    <property type="nucleotide sequence ID" value="NZ_JAFKCT010000003.1"/>
</dbReference>
<accession>A0ABS3C2M3</accession>
<organism evidence="2 3">
    <name type="scientific">Algoriphagus oliviformis</name>
    <dbReference type="NCBI Taxonomy" id="2811231"/>
    <lineage>
        <taxon>Bacteria</taxon>
        <taxon>Pseudomonadati</taxon>
        <taxon>Bacteroidota</taxon>
        <taxon>Cytophagia</taxon>
        <taxon>Cytophagales</taxon>
        <taxon>Cyclobacteriaceae</taxon>
        <taxon>Algoriphagus</taxon>
    </lineage>
</organism>
<keyword evidence="3" id="KW-1185">Reference proteome</keyword>